<organism evidence="2 3">
    <name type="scientific">Discostella pseudostelligera</name>
    <dbReference type="NCBI Taxonomy" id="259834"/>
    <lineage>
        <taxon>Eukaryota</taxon>
        <taxon>Sar</taxon>
        <taxon>Stramenopiles</taxon>
        <taxon>Ochrophyta</taxon>
        <taxon>Bacillariophyta</taxon>
        <taxon>Coscinodiscophyceae</taxon>
        <taxon>Thalassiosirophycidae</taxon>
        <taxon>Stephanodiscales</taxon>
        <taxon>Stephanodiscaceae</taxon>
        <taxon>Discostella</taxon>
    </lineage>
</organism>
<proteinExistence type="predicted"/>
<feature type="compositionally biased region" description="Basic residues" evidence="1">
    <location>
        <begin position="139"/>
        <end position="150"/>
    </location>
</feature>
<dbReference type="InterPro" id="IPR029063">
    <property type="entry name" value="SAM-dependent_MTases_sf"/>
</dbReference>
<evidence type="ECO:0000313" key="3">
    <source>
        <dbReference type="Proteomes" id="UP001530293"/>
    </source>
</evidence>
<accession>A0ABD3N2E0</accession>
<feature type="region of interest" description="Disordered" evidence="1">
    <location>
        <begin position="1"/>
        <end position="30"/>
    </location>
</feature>
<evidence type="ECO:0000313" key="2">
    <source>
        <dbReference type="EMBL" id="KAL3768712.1"/>
    </source>
</evidence>
<reference evidence="2 3" key="1">
    <citation type="submission" date="2024-10" db="EMBL/GenBank/DDBJ databases">
        <title>Updated reference genomes for cyclostephanoid diatoms.</title>
        <authorList>
            <person name="Roberts W.R."/>
            <person name="Alverson A.J."/>
        </authorList>
    </citation>
    <scope>NUCLEOTIDE SEQUENCE [LARGE SCALE GENOMIC DNA]</scope>
    <source>
        <strain evidence="2 3">AJA232-27</strain>
    </source>
</reference>
<protein>
    <submittedName>
        <fullName evidence="2">Uncharacterized protein</fullName>
    </submittedName>
</protein>
<keyword evidence="3" id="KW-1185">Reference proteome</keyword>
<gene>
    <name evidence="2" type="ORF">ACHAWU_006813</name>
</gene>
<feature type="compositionally biased region" description="Low complexity" evidence="1">
    <location>
        <begin position="154"/>
        <end position="163"/>
    </location>
</feature>
<evidence type="ECO:0000256" key="1">
    <source>
        <dbReference type="SAM" id="MobiDB-lite"/>
    </source>
</evidence>
<sequence>MTMPPSISLPQPPPPTRSGDDGGNNDVPSQQYQYVPYDIFETNWLGDPRRLPLPLVQSPSPTSAAAADADAIAAVAANATRSSDNNDNATNPLNAIARYSPGTLVWVLLSKGKPKYPNINNSATTTTLSGCGDALAIHKKRRDKKNKRRLMTTSSSNNNDNNNCTIQSECIEESEDIHINESASITTTHNHSRKEFFLRARVIADDEEVLLSSDGSDISNDSISQWEQRRILVRYSKGATYRVHAYNLIPVLEPIVHNANTVYAKNAIPSSSSSSASYNYPPLVVLVPETNIYRRVAKVHTTPEDTFMEIGCDYGITVDKIQQSLEEAGCVPRVWTKYDKINERDKEESHHRVSCLGVDKSKESIDIANERYPKCKFALGDVLQPNDMSSIRTLCELCMDGSAPSIICMDVNGNREIDGVIECLNMIMKEPWQRQPRMIIVKSRFLYWEVKQSKMDASSC</sequence>
<comment type="caution">
    <text evidence="2">The sequence shown here is derived from an EMBL/GenBank/DDBJ whole genome shotgun (WGS) entry which is preliminary data.</text>
</comment>
<feature type="region of interest" description="Disordered" evidence="1">
    <location>
        <begin position="139"/>
        <end position="164"/>
    </location>
</feature>
<name>A0ABD3N2E0_9STRA</name>
<dbReference type="Gene3D" id="3.40.50.150">
    <property type="entry name" value="Vaccinia Virus protein VP39"/>
    <property type="match status" value="1"/>
</dbReference>
<dbReference type="Proteomes" id="UP001530293">
    <property type="component" value="Unassembled WGS sequence"/>
</dbReference>
<dbReference type="EMBL" id="JALLBG020000062">
    <property type="protein sequence ID" value="KAL3768712.1"/>
    <property type="molecule type" value="Genomic_DNA"/>
</dbReference>
<dbReference type="AlphaFoldDB" id="A0ABD3N2E0"/>